<dbReference type="PIRSF" id="PIRSF006078">
    <property type="entry name" value="GlxK"/>
    <property type="match status" value="1"/>
</dbReference>
<evidence type="ECO:0000313" key="6">
    <source>
        <dbReference type="Proteomes" id="UP000007488"/>
    </source>
</evidence>
<sequence length="383" mass="39749">MKVLIASDSFKGSLSSLEVGQAITGGIKNVIPEAAVRIIPIADGGEGTVEAMVIACEGEYLTYTVTGPLGDPVQAKIGIIQGGIAVMEMAAASGLPLVPKEKRNPLITTTRGTGELIKYALALDRGIRRILIGIGGSATNDGGTGMARALGIRFLDQNERELPEGGGSLLSLHRIDFSGADQRIRDLEITVMCDVDNPLCGPRGASAVYGPQKGATPEMVVHLDSCLGHLAEVIKRQNGTEIKDVPGAGAAGGLGGGLMAFTGAVLKSGTEAILETIEFDRMAEEADLIITGEGRMDAQSAFGKVPMGVASRGQKQGKPVIAIVGSVGEGAEDLYQYGLNAIIPIVNRPMSLDEAMAEGRELTVRAAEMAIRLMAAGAKMRSL</sequence>
<keyword evidence="6" id="KW-1185">Reference proteome</keyword>
<dbReference type="AlphaFoldDB" id="F0T0Y6"/>
<gene>
    <name evidence="5" type="ordered locus">Sgly_3089</name>
</gene>
<organism evidence="5 6">
    <name type="scientific">Syntrophobotulus glycolicus (strain DSM 8271 / FlGlyR)</name>
    <dbReference type="NCBI Taxonomy" id="645991"/>
    <lineage>
        <taxon>Bacteria</taxon>
        <taxon>Bacillati</taxon>
        <taxon>Bacillota</taxon>
        <taxon>Clostridia</taxon>
        <taxon>Eubacteriales</taxon>
        <taxon>Desulfitobacteriaceae</taxon>
        <taxon>Syntrophobotulus</taxon>
    </lineage>
</organism>
<keyword evidence="2 4" id="KW-0808">Transferase</keyword>
<dbReference type="RefSeq" id="WP_013626129.1">
    <property type="nucleotide sequence ID" value="NC_015172.1"/>
</dbReference>
<dbReference type="STRING" id="645991.Sgly_3089"/>
<evidence type="ECO:0000256" key="2">
    <source>
        <dbReference type="ARBA" id="ARBA00022679"/>
    </source>
</evidence>
<dbReference type="InterPro" id="IPR036129">
    <property type="entry name" value="Glycerate_kinase_sf"/>
</dbReference>
<proteinExistence type="inferred from homology"/>
<keyword evidence="3 4" id="KW-0418">Kinase</keyword>
<evidence type="ECO:0000256" key="4">
    <source>
        <dbReference type="PIRNR" id="PIRNR006078"/>
    </source>
</evidence>
<dbReference type="EC" id="2.7.1.31" evidence="5"/>
<dbReference type="Pfam" id="PF02595">
    <property type="entry name" value="Gly_kinase"/>
    <property type="match status" value="1"/>
</dbReference>
<dbReference type="Gene3D" id="3.40.50.10350">
    <property type="entry name" value="Glycerate kinase, domain 1"/>
    <property type="match status" value="1"/>
</dbReference>
<comment type="similarity">
    <text evidence="1 4">Belongs to the glycerate kinase type-1 family.</text>
</comment>
<dbReference type="EMBL" id="CP002547">
    <property type="protein sequence ID" value="ADY57357.1"/>
    <property type="molecule type" value="Genomic_DNA"/>
</dbReference>
<dbReference type="NCBIfam" id="TIGR00045">
    <property type="entry name" value="glycerate kinase"/>
    <property type="match status" value="1"/>
</dbReference>
<dbReference type="PANTHER" id="PTHR21599">
    <property type="entry name" value="GLYCERATE KINASE"/>
    <property type="match status" value="1"/>
</dbReference>
<evidence type="ECO:0000256" key="1">
    <source>
        <dbReference type="ARBA" id="ARBA00006284"/>
    </source>
</evidence>
<dbReference type="Proteomes" id="UP000007488">
    <property type="component" value="Chromosome"/>
</dbReference>
<dbReference type="OrthoDB" id="9774290at2"/>
<evidence type="ECO:0000256" key="3">
    <source>
        <dbReference type="ARBA" id="ARBA00022777"/>
    </source>
</evidence>
<reference evidence="5 6" key="1">
    <citation type="journal article" date="2011" name="Stand. Genomic Sci.">
        <title>Complete genome sequence of Syntrophobotulus glycolicus type strain (FlGlyR).</title>
        <authorList>
            <person name="Han C."/>
            <person name="Mwirichia R."/>
            <person name="Chertkov O."/>
            <person name="Held B."/>
            <person name="Lapidus A."/>
            <person name="Nolan M."/>
            <person name="Lucas S."/>
            <person name="Hammon N."/>
            <person name="Deshpande S."/>
            <person name="Cheng J.F."/>
            <person name="Tapia R."/>
            <person name="Goodwin L."/>
            <person name="Pitluck S."/>
            <person name="Huntemann M."/>
            <person name="Liolios K."/>
            <person name="Ivanova N."/>
            <person name="Pagani I."/>
            <person name="Mavromatis K."/>
            <person name="Ovchinikova G."/>
            <person name="Pati A."/>
            <person name="Chen A."/>
            <person name="Palaniappan K."/>
            <person name="Land M."/>
            <person name="Hauser L."/>
            <person name="Brambilla E.M."/>
            <person name="Rohde M."/>
            <person name="Spring S."/>
            <person name="Sikorski J."/>
            <person name="Goker M."/>
            <person name="Woyke T."/>
            <person name="Bristow J."/>
            <person name="Eisen J.A."/>
            <person name="Markowitz V."/>
            <person name="Hugenholtz P."/>
            <person name="Kyrpides N.C."/>
            <person name="Klenk H.P."/>
            <person name="Detter J.C."/>
        </authorList>
    </citation>
    <scope>NUCLEOTIDE SEQUENCE [LARGE SCALE GENOMIC DNA]</scope>
    <source>
        <strain evidence="6">DSM 8271 / FlGlyR</strain>
    </source>
</reference>
<dbReference type="eggNOG" id="COG1929">
    <property type="taxonomic scope" value="Bacteria"/>
</dbReference>
<dbReference type="PANTHER" id="PTHR21599:SF0">
    <property type="entry name" value="GLYCERATE KINASE"/>
    <property type="match status" value="1"/>
</dbReference>
<dbReference type="InterPro" id="IPR018193">
    <property type="entry name" value="Glyc_kinase_flavodox-like_fold"/>
</dbReference>
<dbReference type="InterPro" id="IPR004381">
    <property type="entry name" value="Glycerate_kinase"/>
</dbReference>
<dbReference type="GO" id="GO:0031388">
    <property type="term" value="P:organic acid phosphorylation"/>
    <property type="evidence" value="ECO:0007669"/>
    <property type="project" value="UniProtKB-UniRule"/>
</dbReference>
<dbReference type="KEGG" id="sgy:Sgly_3089"/>
<dbReference type="GO" id="GO:0008887">
    <property type="term" value="F:glycerate kinase activity"/>
    <property type="evidence" value="ECO:0007669"/>
    <property type="project" value="UniProtKB-UniRule"/>
</dbReference>
<evidence type="ECO:0000313" key="5">
    <source>
        <dbReference type="EMBL" id="ADY57357.1"/>
    </source>
</evidence>
<accession>F0T0Y6</accession>
<reference evidence="6" key="2">
    <citation type="submission" date="2011-02" db="EMBL/GenBank/DDBJ databases">
        <title>The complete genome of Syntrophobotulus glycolicus DSM 8271.</title>
        <authorList>
            <person name="Lucas S."/>
            <person name="Copeland A."/>
            <person name="Lapidus A."/>
            <person name="Bruce D."/>
            <person name="Goodwin L."/>
            <person name="Pitluck S."/>
            <person name="Kyrpides N."/>
            <person name="Mavromatis K."/>
            <person name="Pagani I."/>
            <person name="Ivanova N."/>
            <person name="Mikhailova N."/>
            <person name="Chertkov O."/>
            <person name="Held B."/>
            <person name="Detter J.C."/>
            <person name="Tapia R."/>
            <person name="Han C."/>
            <person name="Land M."/>
            <person name="Hauser L."/>
            <person name="Markowitz V."/>
            <person name="Cheng J.-F."/>
            <person name="Hugenholtz P."/>
            <person name="Woyke T."/>
            <person name="Wu D."/>
            <person name="Spring S."/>
            <person name="Schroeder M."/>
            <person name="Brambilla E."/>
            <person name="Klenk H.-P."/>
            <person name="Eisen J.A."/>
        </authorList>
    </citation>
    <scope>NUCLEOTIDE SEQUENCE [LARGE SCALE GENOMIC DNA]</scope>
    <source>
        <strain evidence="6">DSM 8271 / FlGlyR</strain>
    </source>
</reference>
<dbReference type="Gene3D" id="3.90.1510.10">
    <property type="entry name" value="Glycerate kinase, domain 2"/>
    <property type="match status" value="1"/>
</dbReference>
<dbReference type="SUPFAM" id="SSF110738">
    <property type="entry name" value="Glycerate kinase I"/>
    <property type="match status" value="1"/>
</dbReference>
<dbReference type="InterPro" id="IPR018197">
    <property type="entry name" value="Glycerate_kinase_RE-like"/>
</dbReference>
<protein>
    <submittedName>
        <fullName evidence="5">Glycerate kinase</fullName>
        <ecNumber evidence="5">2.7.1.31</ecNumber>
    </submittedName>
</protein>
<dbReference type="HOGENOM" id="CLU_028255_0_0_9"/>
<name>F0T0Y6_SYNGF</name>